<dbReference type="eggNOG" id="KOG4736">
    <property type="taxonomic scope" value="Eukaryota"/>
</dbReference>
<proteinExistence type="predicted"/>
<dbReference type="InterPro" id="IPR039344">
    <property type="entry name" value="MBLAC1"/>
</dbReference>
<feature type="domain" description="Metallo-beta-lactamase" evidence="9">
    <location>
        <begin position="349"/>
        <end position="518"/>
    </location>
</feature>
<dbReference type="Proteomes" id="UP000008281">
    <property type="component" value="Unassembled WGS sequence"/>
</dbReference>
<feature type="compositionally biased region" description="Basic residues" evidence="8">
    <location>
        <begin position="206"/>
        <end position="225"/>
    </location>
</feature>
<comment type="subcellular location">
    <subcellularLocation>
        <location evidence="1">Cytoplasm</location>
        <location evidence="1">Cytosol</location>
    </subcellularLocation>
</comment>
<dbReference type="EMBL" id="DS268407">
    <property type="protein sequence ID" value="EFO82533.1"/>
    <property type="molecule type" value="Genomic_DNA"/>
</dbReference>
<dbReference type="STRING" id="31234.E3LCT3"/>
<evidence type="ECO:0000259" key="9">
    <source>
        <dbReference type="SMART" id="SM00849"/>
    </source>
</evidence>
<dbReference type="PANTHER" id="PTHR23200:SF48">
    <property type="entry name" value="METALLO-BETA-LACTAMASE DOMAIN-CONTAINING PROTEIN 1"/>
    <property type="match status" value="1"/>
</dbReference>
<dbReference type="FunCoup" id="E3LCT3">
    <property type="interactions" value="135"/>
</dbReference>
<dbReference type="PANTHER" id="PTHR23200">
    <property type="entry name" value="METALLO-BETA-LACTAMASE DOMAIN-CONTAINING PROTEIN 1"/>
    <property type="match status" value="1"/>
</dbReference>
<evidence type="ECO:0000313" key="10">
    <source>
        <dbReference type="EMBL" id="EFO82533.1"/>
    </source>
</evidence>
<protein>
    <recommendedName>
        <fullName evidence="3">Metallo-beta-lactamase domain-containing protein 1</fullName>
    </recommendedName>
    <alternativeName>
        <fullName evidence="4">Endoribonuclease MBLAC1</fullName>
    </alternativeName>
</protein>
<evidence type="ECO:0000256" key="3">
    <source>
        <dbReference type="ARBA" id="ARBA00014856"/>
    </source>
</evidence>
<dbReference type="InterPro" id="IPR001279">
    <property type="entry name" value="Metallo-B-lactamas"/>
</dbReference>
<evidence type="ECO:0000313" key="11">
    <source>
        <dbReference type="Proteomes" id="UP000008281"/>
    </source>
</evidence>
<dbReference type="SUPFAM" id="SSF56281">
    <property type="entry name" value="Metallo-hydrolase/oxidoreductase"/>
    <property type="match status" value="1"/>
</dbReference>
<feature type="compositionally biased region" description="Polar residues" evidence="8">
    <location>
        <begin position="258"/>
        <end position="269"/>
    </location>
</feature>
<dbReference type="OMA" id="HYHGWYS"/>
<evidence type="ECO:0000256" key="7">
    <source>
        <dbReference type="SAM" id="Coils"/>
    </source>
</evidence>
<reference evidence="10" key="1">
    <citation type="submission" date="2007-07" db="EMBL/GenBank/DDBJ databases">
        <title>PCAP assembly of the Caenorhabditis remanei genome.</title>
        <authorList>
            <consortium name="The Caenorhabditis remanei Sequencing Consortium"/>
            <person name="Wilson R.K."/>
        </authorList>
    </citation>
    <scope>NUCLEOTIDE SEQUENCE [LARGE SCALE GENOMIC DNA]</scope>
    <source>
        <strain evidence="10">PB4641</strain>
    </source>
</reference>
<comment type="function">
    <text evidence="6">Endoribonuclease that catalyzes the hydrolysis of histone-coding pre-mRNA 3'-end. Involved in histone pre-mRNA processing during the S-phase of the cell cycle, which is required for entering/progressing through S-phase. Cleaves histone pre-mRNA at a major and a minor cleavage site after the 5'-ACCCA-3' and the 5'-ACCCACA-3' sequence, respectively, and located downstream of the stem-loop. May require the presence of the HDE element located at the histone pre-RNA 3'-end to avoid non-specific cleavage.</text>
</comment>
<dbReference type="KEGG" id="crq:GCK72_023993"/>
<dbReference type="InterPro" id="IPR036866">
    <property type="entry name" value="RibonucZ/Hydroxyglut_hydro"/>
</dbReference>
<sequence>MFLTKVCRPDQTRSFNEGKRKTRVLSPFDESNFLAKNLKRYQFDYEMKCVFILHLIPTFIVYSTHATDYIISKQDLKQLDEWELKVLRDFVRGRGRPIVERIPLDLEDGPDFDMPGTGSGLINLNDPSIVSQGGLISSPDKKKAEPFLMSLTPPQPITQIITPASKKKPKPSSKPPQVQITDDKPSVEDYEQLASMIQMFIDRRSHKQNGVKTQKSSKNHSKARKKSGEVMQKHRAPVSTQSALPDQIITASKENQDVTFDTDSNNSNKWKPMQRFTSEEKTAPKKSKTNINLPPKSREVYETRMKELSTELTKILKQLETSKSNQQPQIFVLRNGSAEQTVDGQYTFIATITLVKDGVKSILVDTGLGTNINARTELIQSLESHGLSPASVDIVVSTHGHPDHVGGVHDFPDAVHYHGWYSHQRTKFNLTALFENDTMSLSENVMLVKCRGHTSDDIGVVVRDVKGRGDVLVSGDLFMREEDIDHPMMWQPLSADVIAQRDSRRRYGCIVDWIVPGHGTMFHVTENIKKALKC</sequence>
<evidence type="ECO:0000256" key="4">
    <source>
        <dbReference type="ARBA" id="ARBA00032988"/>
    </source>
</evidence>
<dbReference type="HOGENOM" id="CLU_043330_0_0_1"/>
<name>E3LCT3_CAERE</name>
<dbReference type="CDD" id="cd07711">
    <property type="entry name" value="MBLAC1-like_MBL-fold"/>
    <property type="match status" value="1"/>
</dbReference>
<evidence type="ECO:0000256" key="6">
    <source>
        <dbReference type="ARBA" id="ARBA00045869"/>
    </source>
</evidence>
<accession>E3LCT3</accession>
<keyword evidence="11" id="KW-1185">Reference proteome</keyword>
<feature type="coiled-coil region" evidence="7">
    <location>
        <begin position="298"/>
        <end position="325"/>
    </location>
</feature>
<dbReference type="OrthoDB" id="10250730at2759"/>
<keyword evidence="7" id="KW-0175">Coiled coil</keyword>
<feature type="region of interest" description="Disordered" evidence="8">
    <location>
        <begin position="160"/>
        <end position="186"/>
    </location>
</feature>
<feature type="region of interest" description="Disordered" evidence="8">
    <location>
        <begin position="258"/>
        <end position="293"/>
    </location>
</feature>
<dbReference type="AlphaFoldDB" id="E3LCT3"/>
<dbReference type="Gene3D" id="3.60.15.10">
    <property type="entry name" value="Ribonuclease Z/Hydroxyacylglutathione hydrolase-like"/>
    <property type="match status" value="1"/>
</dbReference>
<feature type="region of interest" description="Disordered" evidence="8">
    <location>
        <begin position="206"/>
        <end position="242"/>
    </location>
</feature>
<evidence type="ECO:0000256" key="2">
    <source>
        <dbReference type="ARBA" id="ARBA00011738"/>
    </source>
</evidence>
<dbReference type="GeneID" id="9822345"/>
<evidence type="ECO:0000256" key="1">
    <source>
        <dbReference type="ARBA" id="ARBA00004514"/>
    </source>
</evidence>
<evidence type="ECO:0000256" key="8">
    <source>
        <dbReference type="SAM" id="MobiDB-lite"/>
    </source>
</evidence>
<comment type="catalytic activity">
    <reaction evidence="5">
        <text>a ribonucleotidyl-ribonucleotide-RNA + H2O = a 3'-end ribonucleotide-RNA + a 5'-end 5'-phospho-ribonucleoside-RNA + H(+)</text>
        <dbReference type="Rhea" id="RHEA:68096"/>
        <dbReference type="Rhea" id="RHEA-COMP:15179"/>
        <dbReference type="Rhea" id="RHEA-COMP:17355"/>
        <dbReference type="Rhea" id="RHEA-COMP:17428"/>
        <dbReference type="ChEBI" id="CHEBI:15377"/>
        <dbReference type="ChEBI" id="CHEBI:15378"/>
        <dbReference type="ChEBI" id="CHEBI:74896"/>
        <dbReference type="ChEBI" id="CHEBI:138282"/>
        <dbReference type="ChEBI" id="CHEBI:173118"/>
    </reaction>
    <physiologicalReaction direction="left-to-right" evidence="5">
        <dbReference type="Rhea" id="RHEA:68097"/>
    </physiologicalReaction>
</comment>
<dbReference type="RefSeq" id="XP_003117935.2">
    <property type="nucleotide sequence ID" value="XM_003117887.2"/>
</dbReference>
<dbReference type="SMART" id="SM00849">
    <property type="entry name" value="Lactamase_B"/>
    <property type="match status" value="1"/>
</dbReference>
<gene>
    <name evidence="10" type="ORF">CRE_00932</name>
</gene>
<dbReference type="CTD" id="9822345"/>
<dbReference type="InParanoid" id="E3LCT3"/>
<dbReference type="GO" id="GO:0005829">
    <property type="term" value="C:cytosol"/>
    <property type="evidence" value="ECO:0007669"/>
    <property type="project" value="UniProtKB-SubCell"/>
</dbReference>
<comment type="subunit">
    <text evidence="2">Homodimer.</text>
</comment>
<dbReference type="Pfam" id="PF00753">
    <property type="entry name" value="Lactamase_B"/>
    <property type="match status" value="1"/>
</dbReference>
<organism evidence="11">
    <name type="scientific">Caenorhabditis remanei</name>
    <name type="common">Caenorhabditis vulgaris</name>
    <dbReference type="NCBI Taxonomy" id="31234"/>
    <lineage>
        <taxon>Eukaryota</taxon>
        <taxon>Metazoa</taxon>
        <taxon>Ecdysozoa</taxon>
        <taxon>Nematoda</taxon>
        <taxon>Chromadorea</taxon>
        <taxon>Rhabditida</taxon>
        <taxon>Rhabditina</taxon>
        <taxon>Rhabditomorpha</taxon>
        <taxon>Rhabditoidea</taxon>
        <taxon>Rhabditidae</taxon>
        <taxon>Peloderinae</taxon>
        <taxon>Caenorhabditis</taxon>
    </lineage>
</organism>
<evidence type="ECO:0000256" key="5">
    <source>
        <dbReference type="ARBA" id="ARBA00044690"/>
    </source>
</evidence>